<dbReference type="KEGG" id="haei:MUN82_17455"/>
<evidence type="ECO:0000313" key="1">
    <source>
        <dbReference type="EMBL" id="UOR04723.1"/>
    </source>
</evidence>
<organism evidence="1 2">
    <name type="scientific">Hymenobacter aerilatus</name>
    <dbReference type="NCBI Taxonomy" id="2932251"/>
    <lineage>
        <taxon>Bacteria</taxon>
        <taxon>Pseudomonadati</taxon>
        <taxon>Bacteroidota</taxon>
        <taxon>Cytophagia</taxon>
        <taxon>Cytophagales</taxon>
        <taxon>Hymenobacteraceae</taxon>
        <taxon>Hymenobacter</taxon>
    </lineage>
</organism>
<sequence length="86" mass="9392">MSVSTQPVASFPHQSVPQAYSSLAAATYLTWSAIIWTALLMEEQASTAAVVPTIHPQTMDKQLQIGAYSIGQDVDINLFGHPEIRY</sequence>
<reference evidence="1 2" key="1">
    <citation type="submission" date="2022-04" db="EMBL/GenBank/DDBJ databases">
        <title>Hymenobacter sp. isolated from the air.</title>
        <authorList>
            <person name="Won M."/>
            <person name="Lee C.-M."/>
            <person name="Woen H.-Y."/>
            <person name="Kwon S.-W."/>
        </authorList>
    </citation>
    <scope>NUCLEOTIDE SEQUENCE [LARGE SCALE GENOMIC DNA]</scope>
    <source>
        <strain evidence="2">5413 J-13</strain>
    </source>
</reference>
<proteinExistence type="predicted"/>
<protein>
    <submittedName>
        <fullName evidence="1">Uncharacterized protein</fullName>
    </submittedName>
</protein>
<keyword evidence="2" id="KW-1185">Reference proteome</keyword>
<dbReference type="RefSeq" id="WP_245092531.1">
    <property type="nucleotide sequence ID" value="NZ_CP095053.1"/>
</dbReference>
<accession>A0A8T9SVH6</accession>
<name>A0A8T9SVH6_9BACT</name>
<dbReference type="AlphaFoldDB" id="A0A8T9SVH6"/>
<gene>
    <name evidence="1" type="ORF">MUN82_17455</name>
</gene>
<dbReference type="Proteomes" id="UP000829925">
    <property type="component" value="Chromosome"/>
</dbReference>
<dbReference type="EMBL" id="CP095053">
    <property type="protein sequence ID" value="UOR04723.1"/>
    <property type="molecule type" value="Genomic_DNA"/>
</dbReference>
<evidence type="ECO:0000313" key="2">
    <source>
        <dbReference type="Proteomes" id="UP000829925"/>
    </source>
</evidence>